<reference evidence="2 3" key="1">
    <citation type="submission" date="2019-02" db="EMBL/GenBank/DDBJ databases">
        <title>Deep-cultivation of Planctomycetes and their phenomic and genomic characterization uncovers novel biology.</title>
        <authorList>
            <person name="Wiegand S."/>
            <person name="Jogler M."/>
            <person name="Boedeker C."/>
            <person name="Pinto D."/>
            <person name="Vollmers J."/>
            <person name="Rivas-Marin E."/>
            <person name="Kohn T."/>
            <person name="Peeters S.H."/>
            <person name="Heuer A."/>
            <person name="Rast P."/>
            <person name="Oberbeckmann S."/>
            <person name="Bunk B."/>
            <person name="Jeske O."/>
            <person name="Meyerdierks A."/>
            <person name="Storesund J.E."/>
            <person name="Kallscheuer N."/>
            <person name="Luecker S."/>
            <person name="Lage O.M."/>
            <person name="Pohl T."/>
            <person name="Merkel B.J."/>
            <person name="Hornburger P."/>
            <person name="Mueller R.-W."/>
            <person name="Bruemmer F."/>
            <person name="Labrenz M."/>
            <person name="Spormann A.M."/>
            <person name="Op den Camp H."/>
            <person name="Overmann J."/>
            <person name="Amann R."/>
            <person name="Jetten M.S.M."/>
            <person name="Mascher T."/>
            <person name="Medema M.H."/>
            <person name="Devos D.P."/>
            <person name="Kaster A.-K."/>
            <person name="Ovreas L."/>
            <person name="Rohde M."/>
            <person name="Galperin M.Y."/>
            <person name="Jogler C."/>
        </authorList>
    </citation>
    <scope>NUCLEOTIDE SEQUENCE [LARGE SCALE GENOMIC DNA]</scope>
    <source>
        <strain evidence="2 3">Mal4</strain>
    </source>
</reference>
<keyword evidence="1" id="KW-0812">Transmembrane</keyword>
<name>A0A517ZAX5_9PLAN</name>
<keyword evidence="1" id="KW-1133">Transmembrane helix</keyword>
<protein>
    <recommendedName>
        <fullName evidence="4">DUF1573 domain-containing protein</fullName>
    </recommendedName>
</protein>
<dbReference type="EMBL" id="CP036275">
    <property type="protein sequence ID" value="QDU39581.1"/>
    <property type="molecule type" value="Genomic_DNA"/>
</dbReference>
<dbReference type="Gene3D" id="2.60.40.10">
    <property type="entry name" value="Immunoglobulins"/>
    <property type="match status" value="1"/>
</dbReference>
<gene>
    <name evidence="2" type="ORF">Mal4_39260</name>
</gene>
<keyword evidence="3" id="KW-1185">Reference proteome</keyword>
<dbReference type="InterPro" id="IPR013783">
    <property type="entry name" value="Ig-like_fold"/>
</dbReference>
<dbReference type="AlphaFoldDB" id="A0A517ZAX5"/>
<feature type="transmembrane region" description="Helical" evidence="1">
    <location>
        <begin position="6"/>
        <end position="32"/>
    </location>
</feature>
<evidence type="ECO:0000256" key="1">
    <source>
        <dbReference type="SAM" id="Phobius"/>
    </source>
</evidence>
<evidence type="ECO:0000313" key="2">
    <source>
        <dbReference type="EMBL" id="QDU39581.1"/>
    </source>
</evidence>
<sequence>MTWKRYSWLCVPLAGILGTLVLVVGGGTLLYGSPALLLARLRGEQLVLRPAVLKLGECGPGAERHILLQLTNLGEQPAGILGGTTTCSCVATQGLPITVPAGETRSVPVTVHVGGEAPEFRQTITLFTDGDQLGTLQAEVRAMVVKRSRSE</sequence>
<organism evidence="2 3">
    <name type="scientific">Maioricimonas rarisocia</name>
    <dbReference type="NCBI Taxonomy" id="2528026"/>
    <lineage>
        <taxon>Bacteria</taxon>
        <taxon>Pseudomonadati</taxon>
        <taxon>Planctomycetota</taxon>
        <taxon>Planctomycetia</taxon>
        <taxon>Planctomycetales</taxon>
        <taxon>Planctomycetaceae</taxon>
        <taxon>Maioricimonas</taxon>
    </lineage>
</organism>
<dbReference type="RefSeq" id="WP_197443604.1">
    <property type="nucleotide sequence ID" value="NZ_CP036275.1"/>
</dbReference>
<evidence type="ECO:0008006" key="4">
    <source>
        <dbReference type="Google" id="ProtNLM"/>
    </source>
</evidence>
<dbReference type="Pfam" id="PF07610">
    <property type="entry name" value="DUF1573"/>
    <property type="match status" value="1"/>
</dbReference>
<evidence type="ECO:0000313" key="3">
    <source>
        <dbReference type="Proteomes" id="UP000320496"/>
    </source>
</evidence>
<dbReference type="Proteomes" id="UP000320496">
    <property type="component" value="Chromosome"/>
</dbReference>
<keyword evidence="1" id="KW-0472">Membrane</keyword>
<dbReference type="InterPro" id="IPR011467">
    <property type="entry name" value="DUF1573"/>
</dbReference>
<proteinExistence type="predicted"/>
<dbReference type="KEGG" id="mri:Mal4_39260"/>
<accession>A0A517ZAX5</accession>